<evidence type="ECO:0000313" key="3">
    <source>
        <dbReference type="Proteomes" id="UP001347796"/>
    </source>
</evidence>
<feature type="region of interest" description="Disordered" evidence="1">
    <location>
        <begin position="595"/>
        <end position="650"/>
    </location>
</feature>
<gene>
    <name evidence="2" type="ORF">SNE40_002488</name>
</gene>
<dbReference type="AlphaFoldDB" id="A0AAN8K8P3"/>
<name>A0AAN8K8P3_PATCE</name>
<evidence type="ECO:0000313" key="2">
    <source>
        <dbReference type="EMBL" id="KAK6190678.1"/>
    </source>
</evidence>
<accession>A0AAN8K8P3</accession>
<dbReference type="Proteomes" id="UP001347796">
    <property type="component" value="Unassembled WGS sequence"/>
</dbReference>
<reference evidence="2 3" key="1">
    <citation type="submission" date="2024-01" db="EMBL/GenBank/DDBJ databases">
        <title>The genome of the rayed Mediterranean limpet Patella caerulea (Linnaeus, 1758).</title>
        <authorList>
            <person name="Anh-Thu Weber A."/>
            <person name="Halstead-Nussloch G."/>
        </authorList>
    </citation>
    <scope>NUCLEOTIDE SEQUENCE [LARGE SCALE GENOMIC DNA]</scope>
    <source>
        <strain evidence="2">AATW-2023a</strain>
        <tissue evidence="2">Whole specimen</tissue>
    </source>
</reference>
<dbReference type="EMBL" id="JAZGQO010000002">
    <property type="protein sequence ID" value="KAK6190678.1"/>
    <property type="molecule type" value="Genomic_DNA"/>
</dbReference>
<proteinExistence type="predicted"/>
<evidence type="ECO:0000256" key="1">
    <source>
        <dbReference type="SAM" id="MobiDB-lite"/>
    </source>
</evidence>
<organism evidence="2 3">
    <name type="scientific">Patella caerulea</name>
    <name type="common">Rayed Mediterranean limpet</name>
    <dbReference type="NCBI Taxonomy" id="87958"/>
    <lineage>
        <taxon>Eukaryota</taxon>
        <taxon>Metazoa</taxon>
        <taxon>Spiralia</taxon>
        <taxon>Lophotrochozoa</taxon>
        <taxon>Mollusca</taxon>
        <taxon>Gastropoda</taxon>
        <taxon>Patellogastropoda</taxon>
        <taxon>Patelloidea</taxon>
        <taxon>Patellidae</taxon>
        <taxon>Patella</taxon>
    </lineage>
</organism>
<sequence length="948" mass="106476">MSTEIPSENTESVVVPNQTVCTCCSCATASQFRYYILKTDVISYMNYNDPCSHSYAKGPSFDLVTEFFFKDFDVPENIGAYVCSGCHKKLRKVKVWRVRLQNLINEIKELSQCFIDYKSFCELDLPLKKRVILPEKKLRISSDVDRTASDCKVSVVQPQLPFVKLEPMEQNLTNNASASVSSQQDTVQKRPFITNTFSLQNSSNMRPPNTMTEKKPRMSPDVDRTASNCRVSLEQPQLPFVKLEPTEQNLTDITLASVSSQPDTVNKRQSIGTTFSLQDKTIIRPPNTMTSEQNCIRPANLVSILNKQVSLSEKPMPDHHINIQFVATSKPHAQIQNNKSITSACNTTKPKQNNDSVTTVKIKPVSNQQNIAVKPGTGSIKPVSNLQTHSNVKPVYTFIPVSNQKIMKIVKPLHAIKPVSNQENMDTAKPVNMIPMSNQQNSINVKPVDVIKPVSDQQNIITVKPVHIRPVSDTQNITTVMPDDLQSESNVQNNEKNTPSIINHDLSQQNNTNVMLSGVKSVSSQQVIGSIIKQANRVNPQDNGSVMPPNVITSERTVIMPDKNVIVIQQTSTMTDINMNDMSIQNLSSKPDTIHTKQTPGTHTVNKSSPIINKSSETSQVPQQTGIAKSFHSPSQTSSFPEHNNALPTNRLLCNSSRPTRLKLVKFKSIQMSKDLMPIVKCLADGNICKALQLLLKSDVDYIFEASTKGLSTLIKTEAKEYARNKAKLMEINKTPICDFESFDIKVMQKEFETWTPTLWKCVCSVATSTFTKKFQSPKVCSALSILFHSRSFKLNMLQEYVAVAMYSCGLKKEGFRILSKLGFSVSCIQMDKRPILNTAKIRNLVYMRKKSKNFEPGEDTENEEEDIVLTDHEDIIDWDEADEMLSCNTDININKIPEFTSEESEQLIVNEEELCWGGKSKESLSYSVIRNLLNVKSDAERERHQQE</sequence>
<feature type="compositionally biased region" description="Polar residues" evidence="1">
    <location>
        <begin position="200"/>
        <end position="211"/>
    </location>
</feature>
<comment type="caution">
    <text evidence="2">The sequence shown here is derived from an EMBL/GenBank/DDBJ whole genome shotgun (WGS) entry which is preliminary data.</text>
</comment>
<feature type="region of interest" description="Disordered" evidence="1">
    <location>
        <begin position="200"/>
        <end position="226"/>
    </location>
</feature>
<keyword evidence="3" id="KW-1185">Reference proteome</keyword>
<protein>
    <submittedName>
        <fullName evidence="2">Uncharacterized protein</fullName>
    </submittedName>
</protein>
<feature type="compositionally biased region" description="Basic and acidic residues" evidence="1">
    <location>
        <begin position="212"/>
        <end position="224"/>
    </location>
</feature>